<dbReference type="InterPro" id="IPR013750">
    <property type="entry name" value="GHMP_kinase_C_dom"/>
</dbReference>
<dbReference type="PRINTS" id="PR00959">
    <property type="entry name" value="MEVGALKINASE"/>
</dbReference>
<evidence type="ECO:0000259" key="8">
    <source>
        <dbReference type="Pfam" id="PF00288"/>
    </source>
</evidence>
<dbReference type="Pfam" id="PF08544">
    <property type="entry name" value="GHMP_kinases_C"/>
    <property type="match status" value="1"/>
</dbReference>
<keyword evidence="12" id="KW-1185">Reference proteome</keyword>
<feature type="domain" description="Galactokinase N-terminal" evidence="10">
    <location>
        <begin position="5"/>
        <end position="40"/>
    </location>
</feature>
<name>A0ABP8K582_9ACTN</name>
<sequence>MNPTIRAYAPGRLNLIGEHTDYNLGYALPIALQVGTVAEYTPDPAARDLTVVSDSEPGGVTIGLDTAPGDVGGWGAYVAGCVWALRTAGREVAGGRLHIGSDVPVGSGLSSSAALECAVLLALRARAERAGSAPGGGDDRHALARIAQRAENDYVGAPTGLLDQLASLYGRPDTALLIDFRSLAVTNVPVRLARDGADATLVVIDSKAPHRHAVGEYAARRGACEEAAARLGLPSLREAPADAWRSLRDEVIQRRARHVLTENERVLVAAEALRNGELEVLGRAMDASHASMRDDFEITTPGIDHIVDTARGMGALGARMTGGGFGGSVVAVVPTAVLGHLEARLPEVVEAAGFPRPTVRAVRPGAGAHVV</sequence>
<dbReference type="PRINTS" id="PR00473">
    <property type="entry name" value="GALCTOKINASE"/>
</dbReference>
<dbReference type="SUPFAM" id="SSF54211">
    <property type="entry name" value="Ribosomal protein S5 domain 2-like"/>
    <property type="match status" value="1"/>
</dbReference>
<dbReference type="Proteomes" id="UP001500635">
    <property type="component" value="Unassembled WGS sequence"/>
</dbReference>
<dbReference type="RefSeq" id="WP_344999183.1">
    <property type="nucleotide sequence ID" value="NZ_BAABFR010000080.1"/>
</dbReference>
<dbReference type="InterPro" id="IPR036554">
    <property type="entry name" value="GHMP_kinase_C_sf"/>
</dbReference>
<dbReference type="NCBIfam" id="TIGR00131">
    <property type="entry name" value="gal_kin"/>
    <property type="match status" value="1"/>
</dbReference>
<keyword evidence="3" id="KW-0547">Nucleotide-binding</keyword>
<dbReference type="InterPro" id="IPR000705">
    <property type="entry name" value="Galactokinase"/>
</dbReference>
<dbReference type="Gene3D" id="3.30.230.10">
    <property type="match status" value="1"/>
</dbReference>
<dbReference type="EC" id="2.7.1.6" evidence="7"/>
<dbReference type="PROSITE" id="PS00106">
    <property type="entry name" value="GALACTOKINASE"/>
    <property type="match status" value="1"/>
</dbReference>
<dbReference type="SUPFAM" id="SSF55060">
    <property type="entry name" value="GHMP Kinase, C-terminal domain"/>
    <property type="match status" value="1"/>
</dbReference>
<dbReference type="Gene3D" id="3.30.70.890">
    <property type="entry name" value="GHMP kinase, C-terminal domain"/>
    <property type="match status" value="1"/>
</dbReference>
<gene>
    <name evidence="11" type="ORF">GCM10023147_39180</name>
</gene>
<evidence type="ECO:0000256" key="4">
    <source>
        <dbReference type="ARBA" id="ARBA00022777"/>
    </source>
</evidence>
<dbReference type="InterPro" id="IPR019741">
    <property type="entry name" value="Galactokinase_CS"/>
</dbReference>
<comment type="similarity">
    <text evidence="1">Belongs to the GHMP kinase family. GalK subfamily.</text>
</comment>
<dbReference type="InterPro" id="IPR020568">
    <property type="entry name" value="Ribosomal_Su5_D2-typ_SF"/>
</dbReference>
<dbReference type="InterPro" id="IPR006206">
    <property type="entry name" value="Mevalonate/galactokinase"/>
</dbReference>
<dbReference type="EMBL" id="BAABFR010000080">
    <property type="protein sequence ID" value="GAA4400517.1"/>
    <property type="molecule type" value="Genomic_DNA"/>
</dbReference>
<dbReference type="InterPro" id="IPR019539">
    <property type="entry name" value="GalKase_N"/>
</dbReference>
<dbReference type="InterPro" id="IPR006204">
    <property type="entry name" value="GHMP_kinase_N_dom"/>
</dbReference>
<keyword evidence="5" id="KW-0067">ATP-binding</keyword>
<dbReference type="InterPro" id="IPR014721">
    <property type="entry name" value="Ribsml_uS5_D2-typ_fold_subgr"/>
</dbReference>
<reference evidence="12" key="1">
    <citation type="journal article" date="2019" name="Int. J. Syst. Evol. Microbiol.">
        <title>The Global Catalogue of Microorganisms (GCM) 10K type strain sequencing project: providing services to taxonomists for standard genome sequencing and annotation.</title>
        <authorList>
            <consortium name="The Broad Institute Genomics Platform"/>
            <consortium name="The Broad Institute Genome Sequencing Center for Infectious Disease"/>
            <person name="Wu L."/>
            <person name="Ma J."/>
        </authorList>
    </citation>
    <scope>NUCLEOTIDE SEQUENCE [LARGE SCALE GENOMIC DNA]</scope>
    <source>
        <strain evidence="12">JCM 17688</strain>
    </source>
</reference>
<dbReference type="PROSITE" id="PS00627">
    <property type="entry name" value="GHMP_KINASES_ATP"/>
    <property type="match status" value="1"/>
</dbReference>
<keyword evidence="2" id="KW-0808">Transferase</keyword>
<evidence type="ECO:0000256" key="2">
    <source>
        <dbReference type="ARBA" id="ARBA00022679"/>
    </source>
</evidence>
<dbReference type="PANTHER" id="PTHR10457">
    <property type="entry name" value="MEVALONATE KINASE/GALACTOKINASE"/>
    <property type="match status" value="1"/>
</dbReference>
<dbReference type="PIRSF" id="PIRSF000530">
    <property type="entry name" value="Galactokinase"/>
    <property type="match status" value="1"/>
</dbReference>
<evidence type="ECO:0000256" key="6">
    <source>
        <dbReference type="ARBA" id="ARBA00023144"/>
    </source>
</evidence>
<dbReference type="PANTHER" id="PTHR10457:SF7">
    <property type="entry name" value="GALACTOKINASE-RELATED"/>
    <property type="match status" value="1"/>
</dbReference>
<evidence type="ECO:0000259" key="9">
    <source>
        <dbReference type="Pfam" id="PF08544"/>
    </source>
</evidence>
<evidence type="ECO:0000256" key="1">
    <source>
        <dbReference type="ARBA" id="ARBA00006566"/>
    </source>
</evidence>
<keyword evidence="4" id="KW-0418">Kinase</keyword>
<feature type="domain" description="GHMP kinase N-terminal" evidence="8">
    <location>
        <begin position="77"/>
        <end position="171"/>
    </location>
</feature>
<feature type="domain" description="GHMP kinase C-terminal" evidence="9">
    <location>
        <begin position="269"/>
        <end position="334"/>
    </location>
</feature>
<comment type="caution">
    <text evidence="11">The sequence shown here is derived from an EMBL/GenBank/DDBJ whole genome shotgun (WGS) entry which is preliminary data.</text>
</comment>
<evidence type="ECO:0000313" key="12">
    <source>
        <dbReference type="Proteomes" id="UP001500635"/>
    </source>
</evidence>
<dbReference type="Pfam" id="PF00288">
    <property type="entry name" value="GHMP_kinases_N"/>
    <property type="match status" value="1"/>
</dbReference>
<keyword evidence="6" id="KW-0119">Carbohydrate metabolism</keyword>
<dbReference type="InterPro" id="IPR006203">
    <property type="entry name" value="GHMP_knse_ATP-bd_CS"/>
</dbReference>
<evidence type="ECO:0000256" key="5">
    <source>
        <dbReference type="ARBA" id="ARBA00022840"/>
    </source>
</evidence>
<evidence type="ECO:0000256" key="7">
    <source>
        <dbReference type="NCBIfam" id="TIGR00131"/>
    </source>
</evidence>
<evidence type="ECO:0000256" key="3">
    <source>
        <dbReference type="ARBA" id="ARBA00022741"/>
    </source>
</evidence>
<keyword evidence="6" id="KW-0299">Galactose metabolism</keyword>
<evidence type="ECO:0000259" key="10">
    <source>
        <dbReference type="Pfam" id="PF10509"/>
    </source>
</evidence>
<proteinExistence type="inferred from homology"/>
<protein>
    <recommendedName>
        <fullName evidence="7">Galactokinase</fullName>
        <ecNumber evidence="7">2.7.1.6</ecNumber>
    </recommendedName>
</protein>
<dbReference type="Pfam" id="PF10509">
    <property type="entry name" value="GalKase_gal_bdg"/>
    <property type="match status" value="1"/>
</dbReference>
<accession>A0ABP8K582</accession>
<evidence type="ECO:0000313" key="11">
    <source>
        <dbReference type="EMBL" id="GAA4400517.1"/>
    </source>
</evidence>
<organism evidence="11 12">
    <name type="scientific">Tsukamurella soli</name>
    <dbReference type="NCBI Taxonomy" id="644556"/>
    <lineage>
        <taxon>Bacteria</taxon>
        <taxon>Bacillati</taxon>
        <taxon>Actinomycetota</taxon>
        <taxon>Actinomycetes</taxon>
        <taxon>Mycobacteriales</taxon>
        <taxon>Tsukamurellaceae</taxon>
        <taxon>Tsukamurella</taxon>
    </lineage>
</organism>